<comment type="caution">
    <text evidence="2">The sequence shown here is derived from an EMBL/GenBank/DDBJ whole genome shotgun (WGS) entry which is preliminary data.</text>
</comment>
<dbReference type="Proteomes" id="UP000029864">
    <property type="component" value="Unassembled WGS sequence"/>
</dbReference>
<gene>
    <name evidence="2" type="ORF">GY21_03325</name>
</gene>
<keyword evidence="3" id="KW-1185">Reference proteome</keyword>
<name>A0A099JP40_9MICO</name>
<evidence type="ECO:0000256" key="1">
    <source>
        <dbReference type="SAM" id="MobiDB-lite"/>
    </source>
</evidence>
<evidence type="ECO:0000313" key="3">
    <source>
        <dbReference type="Proteomes" id="UP000029864"/>
    </source>
</evidence>
<dbReference type="AlphaFoldDB" id="A0A099JP40"/>
<protein>
    <submittedName>
        <fullName evidence="2">Uncharacterized protein</fullName>
    </submittedName>
</protein>
<reference evidence="2 3" key="1">
    <citation type="submission" date="2014-08" db="EMBL/GenBank/DDBJ databases">
        <authorList>
            <person name="Sisinthy S."/>
        </authorList>
    </citation>
    <scope>NUCLEOTIDE SEQUENCE [LARGE SCALE GENOMIC DNA]</scope>
    <source>
        <strain evidence="2 3">RuG17</strain>
    </source>
</reference>
<evidence type="ECO:0000313" key="2">
    <source>
        <dbReference type="EMBL" id="KGJ79925.1"/>
    </source>
</evidence>
<sequence length="249" mass="26668">MMRSAVENRGLQLVRVMMRSDGGDSGLVRHRGEHADGRRRYVLEVAEPVGVVPVCCLHVDSVTELQLVDQVHPSPVGAAVRGHGEVAHLAGHLGIRVVANAERRAVEHVVAGALRDGAVVVGAVARHVENGEGLGVSRSGTDDRVAIVDGPRLVCWRRRGIVLAVLLSLVDPVLADLRGGIGLLVRHEHVVPPQLPPDEEHHKNAGGHQQFTHHAQDAHDTLQRAGVRRARSATTPGRDGFSFGRIGHA</sequence>
<organism evidence="2 3">
    <name type="scientific">Cryobacterium roopkundense</name>
    <dbReference type="NCBI Taxonomy" id="1001240"/>
    <lineage>
        <taxon>Bacteria</taxon>
        <taxon>Bacillati</taxon>
        <taxon>Actinomycetota</taxon>
        <taxon>Actinomycetes</taxon>
        <taxon>Micrococcales</taxon>
        <taxon>Microbacteriaceae</taxon>
        <taxon>Cryobacterium</taxon>
    </lineage>
</organism>
<accession>A0A099JP40</accession>
<proteinExistence type="predicted"/>
<dbReference type="EMBL" id="JPXF01000008">
    <property type="protein sequence ID" value="KGJ79925.1"/>
    <property type="molecule type" value="Genomic_DNA"/>
</dbReference>
<feature type="region of interest" description="Disordered" evidence="1">
    <location>
        <begin position="196"/>
        <end position="249"/>
    </location>
</feature>